<keyword evidence="3" id="KW-1185">Reference proteome</keyword>
<proteinExistence type="predicted"/>
<dbReference type="CDD" id="cd02440">
    <property type="entry name" value="AdoMet_MTases"/>
    <property type="match status" value="1"/>
</dbReference>
<organism evidence="2 3">
    <name type="scientific">Blepharisma stoltei</name>
    <dbReference type="NCBI Taxonomy" id="1481888"/>
    <lineage>
        <taxon>Eukaryota</taxon>
        <taxon>Sar</taxon>
        <taxon>Alveolata</taxon>
        <taxon>Ciliophora</taxon>
        <taxon>Postciliodesmatophora</taxon>
        <taxon>Heterotrichea</taxon>
        <taxon>Heterotrichida</taxon>
        <taxon>Blepharismidae</taxon>
        <taxon>Blepharisma</taxon>
    </lineage>
</organism>
<dbReference type="Pfam" id="PF13847">
    <property type="entry name" value="Methyltransf_31"/>
    <property type="match status" value="1"/>
</dbReference>
<dbReference type="InterPro" id="IPR025714">
    <property type="entry name" value="Methyltranfer_dom"/>
</dbReference>
<accession>A0AAU9K3A1</accession>
<dbReference type="GO" id="GO:0008168">
    <property type="term" value="F:methyltransferase activity"/>
    <property type="evidence" value="ECO:0007669"/>
    <property type="project" value="TreeGrafter"/>
</dbReference>
<evidence type="ECO:0000259" key="1">
    <source>
        <dbReference type="Pfam" id="PF13847"/>
    </source>
</evidence>
<gene>
    <name evidence="2" type="ORF">BSTOLATCC_MIC53435</name>
</gene>
<dbReference type="PANTHER" id="PTHR42912">
    <property type="entry name" value="METHYLTRANSFERASE"/>
    <property type="match status" value="1"/>
</dbReference>
<comment type="caution">
    <text evidence="2">The sequence shown here is derived from an EMBL/GenBank/DDBJ whole genome shotgun (WGS) entry which is preliminary data.</text>
</comment>
<dbReference type="SUPFAM" id="SSF53335">
    <property type="entry name" value="S-adenosyl-L-methionine-dependent methyltransferases"/>
    <property type="match status" value="1"/>
</dbReference>
<reference evidence="2" key="1">
    <citation type="submission" date="2021-09" db="EMBL/GenBank/DDBJ databases">
        <authorList>
            <consortium name="AG Swart"/>
            <person name="Singh M."/>
            <person name="Singh A."/>
            <person name="Seah K."/>
            <person name="Emmerich C."/>
        </authorList>
    </citation>
    <scope>NUCLEOTIDE SEQUENCE</scope>
    <source>
        <strain evidence="2">ATCC30299</strain>
    </source>
</reference>
<dbReference type="Gene3D" id="3.40.50.150">
    <property type="entry name" value="Vaccinia Virus protein VP39"/>
    <property type="match status" value="1"/>
</dbReference>
<evidence type="ECO:0000313" key="3">
    <source>
        <dbReference type="Proteomes" id="UP001162131"/>
    </source>
</evidence>
<sequence>MSDINDQYDPYFQCYNAVKSDPLYYYCGEYTTIKEISQSGIYSDNCLSGMKILDLGCGSGRTIAHLFEKGASEAVGLDLSPHMVEDAIRFLTEIGIPQDKFLIKQANCFSSAELYNALPLEQYSEHFDAITAQYLHCYAENLDKLTESFLVSNKWLKRDGVLCFTAPNPKIATEFEYFQELAETRNFFLQFKSLTHSKEQIPKEKLAFNNLETGKELFSVSTFLYQINHFREALNRGGFELISAKGLEMNPNSGLNLDDDRNILRVGEYSDGYSFKAKNNSI</sequence>
<dbReference type="InterPro" id="IPR029063">
    <property type="entry name" value="SAM-dependent_MTases_sf"/>
</dbReference>
<protein>
    <recommendedName>
        <fullName evidence="1">Methyltransferase domain-containing protein</fullName>
    </recommendedName>
</protein>
<dbReference type="Proteomes" id="UP001162131">
    <property type="component" value="Unassembled WGS sequence"/>
</dbReference>
<dbReference type="PANTHER" id="PTHR42912:SF80">
    <property type="entry name" value="METHYLTRANSFERASE DOMAIN-CONTAINING PROTEIN"/>
    <property type="match status" value="1"/>
</dbReference>
<dbReference type="EMBL" id="CAJZBQ010000053">
    <property type="protein sequence ID" value="CAG9331363.1"/>
    <property type="molecule type" value="Genomic_DNA"/>
</dbReference>
<dbReference type="InterPro" id="IPR050508">
    <property type="entry name" value="Methyltransf_Superfamily"/>
</dbReference>
<evidence type="ECO:0000313" key="2">
    <source>
        <dbReference type="EMBL" id="CAG9331363.1"/>
    </source>
</evidence>
<name>A0AAU9K3A1_9CILI</name>
<feature type="domain" description="Methyltransferase" evidence="1">
    <location>
        <begin position="48"/>
        <end position="183"/>
    </location>
</feature>
<dbReference type="AlphaFoldDB" id="A0AAU9K3A1"/>